<dbReference type="Proteomes" id="UP000287651">
    <property type="component" value="Unassembled WGS sequence"/>
</dbReference>
<accession>A0A426ZZH3</accession>
<evidence type="ECO:0000313" key="2">
    <source>
        <dbReference type="Proteomes" id="UP000287651"/>
    </source>
</evidence>
<dbReference type="AlphaFoldDB" id="A0A426ZZH3"/>
<proteinExistence type="predicted"/>
<organism evidence="1 2">
    <name type="scientific">Ensete ventricosum</name>
    <name type="common">Abyssinian banana</name>
    <name type="synonym">Musa ensete</name>
    <dbReference type="NCBI Taxonomy" id="4639"/>
    <lineage>
        <taxon>Eukaryota</taxon>
        <taxon>Viridiplantae</taxon>
        <taxon>Streptophyta</taxon>
        <taxon>Embryophyta</taxon>
        <taxon>Tracheophyta</taxon>
        <taxon>Spermatophyta</taxon>
        <taxon>Magnoliopsida</taxon>
        <taxon>Liliopsida</taxon>
        <taxon>Zingiberales</taxon>
        <taxon>Musaceae</taxon>
        <taxon>Ensete</taxon>
    </lineage>
</organism>
<name>A0A426ZZH3_ENSVE</name>
<comment type="caution">
    <text evidence="1">The sequence shown here is derived from an EMBL/GenBank/DDBJ whole genome shotgun (WGS) entry which is preliminary data.</text>
</comment>
<evidence type="ECO:0000313" key="1">
    <source>
        <dbReference type="EMBL" id="RRT69341.1"/>
    </source>
</evidence>
<reference evidence="1 2" key="1">
    <citation type="journal article" date="2014" name="Agronomy (Basel)">
        <title>A Draft Genome Sequence for Ensete ventricosum, the Drought-Tolerant Tree Against Hunger.</title>
        <authorList>
            <person name="Harrison J."/>
            <person name="Moore K.A."/>
            <person name="Paszkiewicz K."/>
            <person name="Jones T."/>
            <person name="Grant M."/>
            <person name="Ambacheew D."/>
            <person name="Muzemil S."/>
            <person name="Studholme D.J."/>
        </authorList>
    </citation>
    <scope>NUCLEOTIDE SEQUENCE [LARGE SCALE GENOMIC DNA]</scope>
</reference>
<gene>
    <name evidence="1" type="ORF">B296_00037515</name>
</gene>
<dbReference type="EMBL" id="AMZH03004377">
    <property type="protein sequence ID" value="RRT69341.1"/>
    <property type="molecule type" value="Genomic_DNA"/>
</dbReference>
<protein>
    <submittedName>
        <fullName evidence="1">Uncharacterized protein</fullName>
    </submittedName>
</protein>
<sequence>MIVWDRRIMTHHRLVTTTDTGPQELNIPTIRATKEPHEELQIKTQDMELSLEDKADLKRVDWGHEKNAKTDKTAIGRE</sequence>